<gene>
    <name evidence="8 10" type="ORF">P152DRAFT_241078</name>
</gene>
<dbReference type="PANTHER" id="PTHR14145:SF2">
    <property type="entry name" value="COP9 SIGNALOSOME COMPLEX SUBUNIT 1"/>
    <property type="match status" value="1"/>
</dbReference>
<evidence type="ECO:0000256" key="5">
    <source>
        <dbReference type="ARBA" id="ARBA00022790"/>
    </source>
</evidence>
<accession>A0A6G1GA81</accession>
<dbReference type="GO" id="GO:0008180">
    <property type="term" value="C:COP9 signalosome"/>
    <property type="evidence" value="ECO:0007669"/>
    <property type="project" value="UniProtKB-KW"/>
</dbReference>
<sequence length="473" mass="53417">MAANSEFFNNRAQNGLVVVHEPPKFDLESYISNYQGRTKLDRLKSIGATSTCLCLDALRLAMEEARRGKDVDAYMQVMEILQKIVPGDPLSETDLDWVARTKLVEKAESDRLDQELKGYKNNMIRESIRMANEDIAFHAYQIGDFGSALKAYARAREFRQTARHEIELFLKLAMVHLATKQLHHLGNAIQRVLAQPLPTEDKDIIDALLPPLNGLVSLAAKNYADAARSFIATPQSYTALEPRAGIDFQKELITGNDIAVYGGLCALASMSPQELKERVLDSATFRHFLELEPHIRRAISLFCSCNYSACLEILDSHRNDYLLDVYLQPHLLQLYELVRRKSIVQYFKPFNKVTLDEMQTRFPSTDGRPIEEELVDMIKRGSLEARLDLVDRLLISPTPHPRSALQAQALDMAQSYERTLRLRLMRMNMLHANLVVASGKGRGPHMEALRGGQAMTMEDVAGSNGSYGDLMDY</sequence>
<keyword evidence="9" id="KW-1185">Reference proteome</keyword>
<dbReference type="Pfam" id="PF10602">
    <property type="entry name" value="RPN7"/>
    <property type="match status" value="1"/>
</dbReference>
<dbReference type="GeneID" id="54415197"/>
<evidence type="ECO:0000256" key="3">
    <source>
        <dbReference type="ARBA" id="ARBA00008793"/>
    </source>
</evidence>
<reference evidence="10" key="2">
    <citation type="submission" date="2020-04" db="EMBL/GenBank/DDBJ databases">
        <authorList>
            <consortium name="NCBI Genome Project"/>
        </authorList>
    </citation>
    <scope>NUCLEOTIDE SEQUENCE</scope>
    <source>
        <strain evidence="10">CBS 781.70</strain>
    </source>
</reference>
<feature type="domain" description="PCI" evidence="7">
    <location>
        <begin position="222"/>
        <end position="401"/>
    </location>
</feature>
<evidence type="ECO:0000256" key="2">
    <source>
        <dbReference type="ARBA" id="ARBA00004496"/>
    </source>
</evidence>
<dbReference type="InterPro" id="IPR036390">
    <property type="entry name" value="WH_DNA-bd_sf"/>
</dbReference>
<dbReference type="PROSITE" id="PS50250">
    <property type="entry name" value="PCI"/>
    <property type="match status" value="1"/>
</dbReference>
<protein>
    <submittedName>
        <fullName evidence="8 10">COP9 signalosome-like protein complex subunit 1</fullName>
    </submittedName>
</protein>
<dbReference type="SUPFAM" id="SSF46785">
    <property type="entry name" value="Winged helix' DNA-binding domain"/>
    <property type="match status" value="1"/>
</dbReference>
<dbReference type="PANTHER" id="PTHR14145">
    <property type="entry name" value="26S PROTESOME SUBUNIT 6"/>
    <property type="match status" value="1"/>
</dbReference>
<name>A0A6G1GA81_9PEZI</name>
<proteinExistence type="inferred from homology"/>
<dbReference type="InterPro" id="IPR045135">
    <property type="entry name" value="Rpn7_N"/>
</dbReference>
<evidence type="ECO:0000313" key="10">
    <source>
        <dbReference type="RefSeq" id="XP_033536619.1"/>
    </source>
</evidence>
<dbReference type="AlphaFoldDB" id="A0A6G1GA81"/>
<dbReference type="Proteomes" id="UP000504638">
    <property type="component" value="Unplaced"/>
</dbReference>
<dbReference type="GO" id="GO:0005737">
    <property type="term" value="C:cytoplasm"/>
    <property type="evidence" value="ECO:0007669"/>
    <property type="project" value="UniProtKB-SubCell"/>
</dbReference>
<evidence type="ECO:0000256" key="4">
    <source>
        <dbReference type="ARBA" id="ARBA00022490"/>
    </source>
</evidence>
<dbReference type="InterPro" id="IPR000717">
    <property type="entry name" value="PCI_dom"/>
</dbReference>
<evidence type="ECO:0000256" key="6">
    <source>
        <dbReference type="ARBA" id="ARBA00023242"/>
    </source>
</evidence>
<dbReference type="Gene3D" id="1.25.40.570">
    <property type="match status" value="1"/>
</dbReference>
<dbReference type="EMBL" id="ML975152">
    <property type="protein sequence ID" value="KAF1814988.1"/>
    <property type="molecule type" value="Genomic_DNA"/>
</dbReference>
<reference evidence="10" key="3">
    <citation type="submission" date="2025-04" db="UniProtKB">
        <authorList>
            <consortium name="RefSeq"/>
        </authorList>
    </citation>
    <scope>IDENTIFICATION</scope>
    <source>
        <strain evidence="10">CBS 781.70</strain>
    </source>
</reference>
<reference evidence="8 10" key="1">
    <citation type="submission" date="2020-01" db="EMBL/GenBank/DDBJ databases">
        <authorList>
            <consortium name="DOE Joint Genome Institute"/>
            <person name="Haridas S."/>
            <person name="Albert R."/>
            <person name="Binder M."/>
            <person name="Bloem J."/>
            <person name="Labutti K."/>
            <person name="Salamov A."/>
            <person name="Andreopoulos B."/>
            <person name="Baker S.E."/>
            <person name="Barry K."/>
            <person name="Bills G."/>
            <person name="Bluhm B.H."/>
            <person name="Cannon C."/>
            <person name="Castanera R."/>
            <person name="Culley D.E."/>
            <person name="Daum C."/>
            <person name="Ezra D."/>
            <person name="Gonzalez J.B."/>
            <person name="Henrissat B."/>
            <person name="Kuo A."/>
            <person name="Liang C."/>
            <person name="Lipzen A."/>
            <person name="Lutzoni F."/>
            <person name="Magnuson J."/>
            <person name="Mondo S."/>
            <person name="Nolan M."/>
            <person name="Ohm R."/>
            <person name="Pangilinan J."/>
            <person name="Park H.-J."/>
            <person name="Ramirez L."/>
            <person name="Alfaro M."/>
            <person name="Sun H."/>
            <person name="Tritt A."/>
            <person name="Yoshinaga Y."/>
            <person name="Zwiers L.-H."/>
            <person name="Turgeon B.G."/>
            <person name="Goodwin S.B."/>
            <person name="Spatafora J.W."/>
            <person name="Crous P.W."/>
            <person name="Grigoriev I.V."/>
        </authorList>
    </citation>
    <scope>NUCLEOTIDE SEQUENCE</scope>
    <source>
        <strain evidence="8 10">CBS 781.70</strain>
    </source>
</reference>
<keyword evidence="4" id="KW-0963">Cytoplasm</keyword>
<comment type="subcellular location">
    <subcellularLocation>
        <location evidence="2">Cytoplasm</location>
    </subcellularLocation>
    <subcellularLocation>
        <location evidence="1">Nucleus</location>
    </subcellularLocation>
</comment>
<evidence type="ECO:0000256" key="1">
    <source>
        <dbReference type="ARBA" id="ARBA00004123"/>
    </source>
</evidence>
<evidence type="ECO:0000313" key="8">
    <source>
        <dbReference type="EMBL" id="KAF1814988.1"/>
    </source>
</evidence>
<organism evidence="8">
    <name type="scientific">Eremomyces bilateralis CBS 781.70</name>
    <dbReference type="NCBI Taxonomy" id="1392243"/>
    <lineage>
        <taxon>Eukaryota</taxon>
        <taxon>Fungi</taxon>
        <taxon>Dikarya</taxon>
        <taxon>Ascomycota</taxon>
        <taxon>Pezizomycotina</taxon>
        <taxon>Dothideomycetes</taxon>
        <taxon>Dothideomycetes incertae sedis</taxon>
        <taxon>Eremomycetales</taxon>
        <taxon>Eremomycetaceae</taxon>
        <taxon>Eremomyces</taxon>
    </lineage>
</organism>
<keyword evidence="6" id="KW-0539">Nucleus</keyword>
<keyword evidence="5" id="KW-0736">Signalosome</keyword>
<evidence type="ECO:0000259" key="7">
    <source>
        <dbReference type="PROSITE" id="PS50250"/>
    </source>
</evidence>
<dbReference type="Pfam" id="PF01399">
    <property type="entry name" value="PCI"/>
    <property type="match status" value="1"/>
</dbReference>
<evidence type="ECO:0000313" key="9">
    <source>
        <dbReference type="Proteomes" id="UP000504638"/>
    </source>
</evidence>
<dbReference type="RefSeq" id="XP_033536619.1">
    <property type="nucleotide sequence ID" value="XM_033674627.1"/>
</dbReference>
<dbReference type="SMART" id="SM00088">
    <property type="entry name" value="PINT"/>
    <property type="match status" value="1"/>
</dbReference>
<dbReference type="InterPro" id="IPR019585">
    <property type="entry name" value="Rpn7/CSN1"/>
</dbReference>
<dbReference type="OrthoDB" id="422427at2759"/>
<comment type="similarity">
    <text evidence="3">Belongs to the CSN1 family.</text>
</comment>